<evidence type="ECO:0000313" key="3">
    <source>
        <dbReference type="Proteomes" id="UP000887159"/>
    </source>
</evidence>
<gene>
    <name evidence="2" type="ORF">TNCV_556021</name>
</gene>
<evidence type="ECO:0000313" key="2">
    <source>
        <dbReference type="EMBL" id="GFX97112.1"/>
    </source>
</evidence>
<dbReference type="EMBL" id="BMAU01021196">
    <property type="protein sequence ID" value="GFX97112.1"/>
    <property type="molecule type" value="Genomic_DNA"/>
</dbReference>
<feature type="region of interest" description="Disordered" evidence="1">
    <location>
        <begin position="45"/>
        <end position="90"/>
    </location>
</feature>
<evidence type="ECO:0000256" key="1">
    <source>
        <dbReference type="SAM" id="MobiDB-lite"/>
    </source>
</evidence>
<accession>A0A8X6V6V3</accession>
<feature type="compositionally biased region" description="Basic and acidic residues" evidence="1">
    <location>
        <begin position="57"/>
        <end position="72"/>
    </location>
</feature>
<dbReference type="Proteomes" id="UP000887159">
    <property type="component" value="Unassembled WGS sequence"/>
</dbReference>
<organism evidence="2 3">
    <name type="scientific">Trichonephila clavipes</name>
    <name type="common">Golden silk orbweaver</name>
    <name type="synonym">Nephila clavipes</name>
    <dbReference type="NCBI Taxonomy" id="2585209"/>
    <lineage>
        <taxon>Eukaryota</taxon>
        <taxon>Metazoa</taxon>
        <taxon>Ecdysozoa</taxon>
        <taxon>Arthropoda</taxon>
        <taxon>Chelicerata</taxon>
        <taxon>Arachnida</taxon>
        <taxon>Araneae</taxon>
        <taxon>Araneomorphae</taxon>
        <taxon>Entelegynae</taxon>
        <taxon>Araneoidea</taxon>
        <taxon>Nephilidae</taxon>
        <taxon>Trichonephila</taxon>
    </lineage>
</organism>
<name>A0A8X6V6V3_TRICX</name>
<comment type="caution">
    <text evidence="2">The sequence shown here is derived from an EMBL/GenBank/DDBJ whole genome shotgun (WGS) entry which is preliminary data.</text>
</comment>
<feature type="compositionally biased region" description="Polar residues" evidence="1">
    <location>
        <begin position="74"/>
        <end position="90"/>
    </location>
</feature>
<proteinExistence type="predicted"/>
<dbReference type="AlphaFoldDB" id="A0A8X6V6V3"/>
<protein>
    <submittedName>
        <fullName evidence="2">Uncharacterized protein</fullName>
    </submittedName>
</protein>
<keyword evidence="3" id="KW-1185">Reference proteome</keyword>
<sequence>MFVVSILQPERCAFDTTLLDAYVLICTGAIGDAFVLQDDNARPRYLLPPNKSPEQQADEHNLEEKLPLEDHLGSSPSEFAESQQHITLAI</sequence>
<reference evidence="2" key="1">
    <citation type="submission" date="2020-08" db="EMBL/GenBank/DDBJ databases">
        <title>Multicomponent nature underlies the extraordinary mechanical properties of spider dragline silk.</title>
        <authorList>
            <person name="Kono N."/>
            <person name="Nakamura H."/>
            <person name="Mori M."/>
            <person name="Yoshida Y."/>
            <person name="Ohtoshi R."/>
            <person name="Malay A.D."/>
            <person name="Moran D.A.P."/>
            <person name="Tomita M."/>
            <person name="Numata K."/>
            <person name="Arakawa K."/>
        </authorList>
    </citation>
    <scope>NUCLEOTIDE SEQUENCE</scope>
</reference>